<dbReference type="EMBL" id="OZ037945">
    <property type="protein sequence ID" value="CAL1700023.1"/>
    <property type="molecule type" value="Genomic_DNA"/>
</dbReference>
<reference evidence="6" key="1">
    <citation type="submission" date="2024-04" db="EMBL/GenBank/DDBJ databases">
        <authorList>
            <person name="Shaw F."/>
            <person name="Minotto A."/>
        </authorList>
    </citation>
    <scope>NUCLEOTIDE SEQUENCE [LARGE SCALE GENOMIC DNA]</scope>
</reference>
<evidence type="ECO:0000313" key="5">
    <source>
        <dbReference type="EMBL" id="CAL1700023.1"/>
    </source>
</evidence>
<protein>
    <recommendedName>
        <fullName evidence="4">XRRM domain-containing protein</fullName>
    </recommendedName>
</protein>
<feature type="region of interest" description="Disordered" evidence="3">
    <location>
        <begin position="499"/>
        <end position="526"/>
    </location>
</feature>
<name>A0ABP1CWI2_9APHY</name>
<feature type="compositionally biased region" description="Polar residues" evidence="3">
    <location>
        <begin position="15"/>
        <end position="39"/>
    </location>
</feature>
<dbReference type="PROSITE" id="PS51939">
    <property type="entry name" value="XRRM"/>
    <property type="match status" value="1"/>
</dbReference>
<dbReference type="SUPFAM" id="SSF54928">
    <property type="entry name" value="RNA-binding domain, RBD"/>
    <property type="match status" value="1"/>
</dbReference>
<dbReference type="InterPro" id="IPR014886">
    <property type="entry name" value="La_xRRM"/>
</dbReference>
<evidence type="ECO:0000259" key="4">
    <source>
        <dbReference type="PROSITE" id="PS51939"/>
    </source>
</evidence>
<feature type="region of interest" description="Disordered" evidence="3">
    <location>
        <begin position="1"/>
        <end position="55"/>
    </location>
</feature>
<evidence type="ECO:0000256" key="1">
    <source>
        <dbReference type="ARBA" id="ARBA00022884"/>
    </source>
</evidence>
<dbReference type="InterPro" id="IPR045537">
    <property type="entry name" value="Lar7_xRRM"/>
</dbReference>
<keyword evidence="6" id="KW-1185">Reference proteome</keyword>
<evidence type="ECO:0000256" key="2">
    <source>
        <dbReference type="PROSITE-ProRule" id="PRU01288"/>
    </source>
</evidence>
<evidence type="ECO:0000256" key="3">
    <source>
        <dbReference type="SAM" id="MobiDB-lite"/>
    </source>
</evidence>
<sequence>MIPFLPRSVTRKLPTASTRSTPGRHLTSGQATASKTQTVEAIEPHPSQSDNKGKHKDVCANPAYDEEYACLVYLSMSEYALWSNPDLRRRLEMSDEGFIPLAYLMEHLAPLSPITNELTEATLVKTIRTHAADTFDVRMLMENPSRAGWYGKDISHETSKGGFEVRRKDWREVLSCARNRSRRDWEGLTVYVENIPLQYRTVPGIFKFIQSLTDVAYTTAISTELQVQQILLPKHFRDKATDQPKCKGFALVTLSSTEGLEYLLHRWPWQRRINAADEDWSPQECEAHKFGFRVLPKAQWATLNEEYIAYRQSLLNQIAETEVPELHAKSDLEEVVEREIPALTPAPPGPESPDHGQTTIASPYPYNCLVFVRNIHPETNKTTLRTLFAKAFVICDRILPSGEGVDYVDFNKGMNTCFLRLATPTHAEVLIAHFSSTPTTQADGLDAGGHSPTGNKKPIAVELVDGTREELYWGKVPEKVRRQAVQRVVAATASNFKVHGTCNKEEGGGESQTGPRRRRKRRKMDS</sequence>
<feature type="compositionally biased region" description="Basic residues" evidence="3">
    <location>
        <begin position="515"/>
        <end position="526"/>
    </location>
</feature>
<gene>
    <name evidence="5" type="ORF">GFSPODELE1_LOCUS2964</name>
</gene>
<proteinExistence type="predicted"/>
<feature type="domain" description="XRRM" evidence="4">
    <location>
        <begin position="363"/>
        <end position="518"/>
    </location>
</feature>
<accession>A0ABP1CWI2</accession>
<dbReference type="Gene3D" id="3.30.70.330">
    <property type="match status" value="1"/>
</dbReference>
<dbReference type="Proteomes" id="UP001497453">
    <property type="component" value="Chromosome 2"/>
</dbReference>
<keyword evidence="1 2" id="KW-0694">RNA-binding</keyword>
<evidence type="ECO:0000313" key="6">
    <source>
        <dbReference type="Proteomes" id="UP001497453"/>
    </source>
</evidence>
<organism evidence="5 6">
    <name type="scientific">Somion occarium</name>
    <dbReference type="NCBI Taxonomy" id="3059160"/>
    <lineage>
        <taxon>Eukaryota</taxon>
        <taxon>Fungi</taxon>
        <taxon>Dikarya</taxon>
        <taxon>Basidiomycota</taxon>
        <taxon>Agaricomycotina</taxon>
        <taxon>Agaricomycetes</taxon>
        <taxon>Polyporales</taxon>
        <taxon>Cerrenaceae</taxon>
        <taxon>Somion</taxon>
    </lineage>
</organism>
<dbReference type="InterPro" id="IPR035979">
    <property type="entry name" value="RBD_domain_sf"/>
</dbReference>
<dbReference type="InterPro" id="IPR012677">
    <property type="entry name" value="Nucleotide-bd_a/b_plait_sf"/>
</dbReference>
<dbReference type="Pfam" id="PF19977">
    <property type="entry name" value="xRRM"/>
    <property type="match status" value="1"/>
</dbReference>